<keyword evidence="7 8" id="KW-0460">Magnesium</keyword>
<feature type="binding site" evidence="8">
    <location>
        <position position="188"/>
    </location>
    <ligand>
        <name>ATP</name>
        <dbReference type="ChEBI" id="CHEBI:30616"/>
    </ligand>
</feature>
<dbReference type="GO" id="GO:0000287">
    <property type="term" value="F:magnesium ion binding"/>
    <property type="evidence" value="ECO:0007669"/>
    <property type="project" value="UniProtKB-UniRule"/>
</dbReference>
<comment type="catalytic activity">
    <reaction evidence="8">
        <text>L-threonyl-[protein] + ATP = 3-O-(5'-adenylyl)-L-threonyl-[protein] + diphosphate</text>
        <dbReference type="Rhea" id="RHEA:54292"/>
        <dbReference type="Rhea" id="RHEA-COMP:11060"/>
        <dbReference type="Rhea" id="RHEA-COMP:13847"/>
        <dbReference type="ChEBI" id="CHEBI:30013"/>
        <dbReference type="ChEBI" id="CHEBI:30616"/>
        <dbReference type="ChEBI" id="CHEBI:33019"/>
        <dbReference type="ChEBI" id="CHEBI:138113"/>
        <dbReference type="EC" id="2.7.7.108"/>
    </reaction>
</comment>
<evidence type="ECO:0000256" key="8">
    <source>
        <dbReference type="HAMAP-Rule" id="MF_00692"/>
    </source>
</evidence>
<feature type="binding site" evidence="8">
    <location>
        <position position="131"/>
    </location>
    <ligand>
        <name>ATP</name>
        <dbReference type="ChEBI" id="CHEBI:30616"/>
    </ligand>
</feature>
<feature type="binding site" evidence="8">
    <location>
        <position position="181"/>
    </location>
    <ligand>
        <name>ATP</name>
        <dbReference type="ChEBI" id="CHEBI:30616"/>
    </ligand>
</feature>
<comment type="catalytic activity">
    <reaction evidence="8">
        <text>L-seryl-[protein] + UTP = O-(5'-uridylyl)-L-seryl-[protein] + diphosphate</text>
        <dbReference type="Rhea" id="RHEA:64604"/>
        <dbReference type="Rhea" id="RHEA-COMP:9863"/>
        <dbReference type="Rhea" id="RHEA-COMP:16635"/>
        <dbReference type="ChEBI" id="CHEBI:29999"/>
        <dbReference type="ChEBI" id="CHEBI:33019"/>
        <dbReference type="ChEBI" id="CHEBI:46398"/>
        <dbReference type="ChEBI" id="CHEBI:156051"/>
    </reaction>
</comment>
<feature type="binding site" evidence="8">
    <location>
        <position position="117"/>
    </location>
    <ligand>
        <name>ATP</name>
        <dbReference type="ChEBI" id="CHEBI:30616"/>
    </ligand>
</feature>
<evidence type="ECO:0000256" key="7">
    <source>
        <dbReference type="ARBA" id="ARBA00022842"/>
    </source>
</evidence>
<dbReference type="Proteomes" id="UP000239480">
    <property type="component" value="Unassembled WGS sequence"/>
</dbReference>
<comment type="similarity">
    <text evidence="1 8">Belongs to the SELO family.</text>
</comment>
<evidence type="ECO:0000256" key="4">
    <source>
        <dbReference type="ARBA" id="ARBA00022723"/>
    </source>
</evidence>
<dbReference type="NCBIfam" id="NF000658">
    <property type="entry name" value="PRK00029.1"/>
    <property type="match status" value="1"/>
</dbReference>
<feature type="binding site" evidence="8">
    <location>
        <position position="94"/>
    </location>
    <ligand>
        <name>ATP</name>
        <dbReference type="ChEBI" id="CHEBI:30616"/>
    </ligand>
</feature>
<dbReference type="InterPro" id="IPR003846">
    <property type="entry name" value="SelO"/>
</dbReference>
<dbReference type="EMBL" id="PVTD01000009">
    <property type="protein sequence ID" value="PRY21444.1"/>
    <property type="molecule type" value="Genomic_DNA"/>
</dbReference>
<comment type="catalytic activity">
    <reaction evidence="8">
        <text>L-tyrosyl-[protein] + ATP = O-(5'-adenylyl)-L-tyrosyl-[protein] + diphosphate</text>
        <dbReference type="Rhea" id="RHEA:54288"/>
        <dbReference type="Rhea" id="RHEA-COMP:10136"/>
        <dbReference type="Rhea" id="RHEA-COMP:13846"/>
        <dbReference type="ChEBI" id="CHEBI:30616"/>
        <dbReference type="ChEBI" id="CHEBI:33019"/>
        <dbReference type="ChEBI" id="CHEBI:46858"/>
        <dbReference type="ChEBI" id="CHEBI:83624"/>
        <dbReference type="EC" id="2.7.7.108"/>
    </reaction>
</comment>
<comment type="catalytic activity">
    <reaction evidence="8">
        <text>L-seryl-[protein] + ATP = 3-O-(5'-adenylyl)-L-seryl-[protein] + diphosphate</text>
        <dbReference type="Rhea" id="RHEA:58120"/>
        <dbReference type="Rhea" id="RHEA-COMP:9863"/>
        <dbReference type="Rhea" id="RHEA-COMP:15073"/>
        <dbReference type="ChEBI" id="CHEBI:29999"/>
        <dbReference type="ChEBI" id="CHEBI:30616"/>
        <dbReference type="ChEBI" id="CHEBI:33019"/>
        <dbReference type="ChEBI" id="CHEBI:142516"/>
        <dbReference type="EC" id="2.7.7.108"/>
    </reaction>
</comment>
<keyword evidence="4 8" id="KW-0479">Metal-binding</keyword>
<evidence type="ECO:0000256" key="2">
    <source>
        <dbReference type="ARBA" id="ARBA00022679"/>
    </source>
</evidence>
<keyword evidence="10" id="KW-1185">Reference proteome</keyword>
<keyword evidence="3 8" id="KW-0548">Nucleotidyltransferase</keyword>
<evidence type="ECO:0000313" key="10">
    <source>
        <dbReference type="Proteomes" id="UP000239480"/>
    </source>
</evidence>
<feature type="binding site" evidence="8">
    <location>
        <position position="130"/>
    </location>
    <ligand>
        <name>ATP</name>
        <dbReference type="ChEBI" id="CHEBI:30616"/>
    </ligand>
</feature>
<evidence type="ECO:0000256" key="6">
    <source>
        <dbReference type="ARBA" id="ARBA00022840"/>
    </source>
</evidence>
<comment type="function">
    <text evidence="8">Nucleotidyltransferase involved in the post-translational modification of proteins. It can catalyze the addition of adenosine monophosphate (AMP) or uridine monophosphate (UMP) to a protein, resulting in modifications known as AMPylation and UMPylation.</text>
</comment>
<dbReference type="GO" id="GO:0030145">
    <property type="term" value="F:manganese ion binding"/>
    <property type="evidence" value="ECO:0007669"/>
    <property type="project" value="UniProtKB-UniRule"/>
</dbReference>
<gene>
    <name evidence="8" type="primary">ydiU</name>
    <name evidence="8" type="synonym">selO</name>
    <name evidence="9" type="ORF">CLV78_10957</name>
</gene>
<dbReference type="EC" id="2.7.7.108" evidence="8"/>
<dbReference type="HAMAP" id="MF_00692">
    <property type="entry name" value="SelO"/>
    <property type="match status" value="1"/>
</dbReference>
<dbReference type="EC" id="2.7.7.-" evidence="8"/>
<feature type="binding site" evidence="8">
    <location>
        <position position="263"/>
    </location>
    <ligand>
        <name>Mg(2+)</name>
        <dbReference type="ChEBI" id="CHEBI:18420"/>
    </ligand>
</feature>
<feature type="active site" description="Proton acceptor" evidence="8">
    <location>
        <position position="253"/>
    </location>
</feature>
<comment type="catalytic activity">
    <reaction evidence="8">
        <text>L-tyrosyl-[protein] + UTP = O-(5'-uridylyl)-L-tyrosyl-[protein] + diphosphate</text>
        <dbReference type="Rhea" id="RHEA:83887"/>
        <dbReference type="Rhea" id="RHEA-COMP:10136"/>
        <dbReference type="Rhea" id="RHEA-COMP:20238"/>
        <dbReference type="ChEBI" id="CHEBI:33019"/>
        <dbReference type="ChEBI" id="CHEBI:46398"/>
        <dbReference type="ChEBI" id="CHEBI:46858"/>
        <dbReference type="ChEBI" id="CHEBI:90602"/>
    </reaction>
</comment>
<feature type="binding site" evidence="8">
    <location>
        <position position="254"/>
    </location>
    <ligand>
        <name>Mg(2+)</name>
        <dbReference type="ChEBI" id="CHEBI:18420"/>
    </ligand>
</feature>
<keyword evidence="8" id="KW-0464">Manganese</keyword>
<evidence type="ECO:0000256" key="3">
    <source>
        <dbReference type="ARBA" id="ARBA00022695"/>
    </source>
</evidence>
<evidence type="ECO:0000256" key="5">
    <source>
        <dbReference type="ARBA" id="ARBA00022741"/>
    </source>
</evidence>
<name>A0A2T0RJS5_9RHOB</name>
<comment type="catalytic activity">
    <reaction evidence="8">
        <text>L-histidyl-[protein] + UTP = N(tele)-(5'-uridylyl)-L-histidyl-[protein] + diphosphate</text>
        <dbReference type="Rhea" id="RHEA:83891"/>
        <dbReference type="Rhea" id="RHEA-COMP:9745"/>
        <dbReference type="Rhea" id="RHEA-COMP:20239"/>
        <dbReference type="ChEBI" id="CHEBI:29979"/>
        <dbReference type="ChEBI" id="CHEBI:33019"/>
        <dbReference type="ChEBI" id="CHEBI:46398"/>
        <dbReference type="ChEBI" id="CHEBI:233474"/>
    </reaction>
</comment>
<accession>A0A2T0RJS5</accession>
<evidence type="ECO:0000256" key="1">
    <source>
        <dbReference type="ARBA" id="ARBA00009747"/>
    </source>
</evidence>
<dbReference type="PANTHER" id="PTHR32057">
    <property type="entry name" value="PROTEIN ADENYLYLTRANSFERASE SELO, MITOCHONDRIAL"/>
    <property type="match status" value="1"/>
</dbReference>
<keyword evidence="6 8" id="KW-0067">ATP-binding</keyword>
<comment type="cofactor">
    <cofactor evidence="8">
        <name>Mg(2+)</name>
        <dbReference type="ChEBI" id="CHEBI:18420"/>
    </cofactor>
    <cofactor evidence="8">
        <name>Mn(2+)</name>
        <dbReference type="ChEBI" id="CHEBI:29035"/>
    </cofactor>
</comment>
<dbReference type="GO" id="GO:0070733">
    <property type="term" value="F:AMPylase activity"/>
    <property type="evidence" value="ECO:0007669"/>
    <property type="project" value="UniProtKB-EC"/>
</dbReference>
<proteinExistence type="inferred from homology"/>
<dbReference type="GO" id="GO:0005524">
    <property type="term" value="F:ATP binding"/>
    <property type="evidence" value="ECO:0007669"/>
    <property type="project" value="UniProtKB-UniRule"/>
</dbReference>
<reference evidence="9 10" key="1">
    <citation type="submission" date="2018-03" db="EMBL/GenBank/DDBJ databases">
        <title>Genomic Encyclopedia of Archaeal and Bacterial Type Strains, Phase II (KMG-II): from individual species to whole genera.</title>
        <authorList>
            <person name="Goeker M."/>
        </authorList>
    </citation>
    <scope>NUCLEOTIDE SEQUENCE [LARGE SCALE GENOMIC DNA]</scope>
    <source>
        <strain evidence="9 10">DSM 29328</strain>
    </source>
</reference>
<feature type="binding site" evidence="8">
    <location>
        <position position="97"/>
    </location>
    <ligand>
        <name>ATP</name>
        <dbReference type="ChEBI" id="CHEBI:30616"/>
    </ligand>
</feature>
<feature type="binding site" evidence="8">
    <location>
        <position position="263"/>
    </location>
    <ligand>
        <name>ATP</name>
        <dbReference type="ChEBI" id="CHEBI:30616"/>
    </ligand>
</feature>
<dbReference type="AlphaFoldDB" id="A0A2T0RJS5"/>
<dbReference type="OrthoDB" id="9776281at2"/>
<organism evidence="9 10">
    <name type="scientific">Aliiruegeria haliotis</name>
    <dbReference type="NCBI Taxonomy" id="1280846"/>
    <lineage>
        <taxon>Bacteria</taxon>
        <taxon>Pseudomonadati</taxon>
        <taxon>Pseudomonadota</taxon>
        <taxon>Alphaproteobacteria</taxon>
        <taxon>Rhodobacterales</taxon>
        <taxon>Roseobacteraceae</taxon>
        <taxon>Aliiruegeria</taxon>
    </lineage>
</organism>
<dbReference type="PANTHER" id="PTHR32057:SF14">
    <property type="entry name" value="PROTEIN ADENYLYLTRANSFERASE SELO, MITOCHONDRIAL"/>
    <property type="match status" value="1"/>
</dbReference>
<evidence type="ECO:0000313" key="9">
    <source>
        <dbReference type="EMBL" id="PRY21444.1"/>
    </source>
</evidence>
<keyword evidence="5 8" id="KW-0547">Nucleotide-binding</keyword>
<sequence>MDVLPREVLDIPFDNSFARLEGQFFVRQNPVPVKAPELLLLNLGLAAELGLDPAALQSPDGVAVLAGNALPAGAEPMALAYAGHQFGGFSPVLGDGRALLLGEIVDPGGRRRDIQLKGSGLTAFSRPGSDGRAPLGPVIREFIVAEAMQALGVPTTRSLAAVATGEHVRRQGLEPGGVLTRVASSHIRVGTFQFFAARRDIEGLRKLYEHVVARHYPEAGSPLDLLSAVLERQASLVCQWLGLGFIHGVMNTDNTSISGETIDYGPCAFMDTFHPATVYSSIDHGGRYAYGRQPEILGWNLAQLATALLPLFGEEQDAAIEAAQSVMNGFGDLVRAGWTATFRAKLGLVSAEDGDTALAANLLERMAEGGADFTNTFRGLSDGTARDHFLDPDAYDGWAADWAARLEREPQDGLAARLKAANPALIPRNHRVEQAISAAVNGDLGPATRLVDALSRPFEDVPECHDALTRPPTEDERVQRTFCGT</sequence>
<feature type="binding site" evidence="8">
    <location>
        <position position="96"/>
    </location>
    <ligand>
        <name>ATP</name>
        <dbReference type="ChEBI" id="CHEBI:30616"/>
    </ligand>
</feature>
<protein>
    <recommendedName>
        <fullName evidence="8">Protein nucleotidyltransferase YdiU</fullName>
        <ecNumber evidence="8">2.7.7.-</ecNumber>
    </recommendedName>
    <alternativeName>
        <fullName evidence="8">Protein adenylyltransferase YdiU</fullName>
        <ecNumber evidence="8">2.7.7.108</ecNumber>
    </alternativeName>
    <alternativeName>
        <fullName evidence="8">Protein uridylyltransferase YdiU</fullName>
        <ecNumber evidence="8">2.7.7.-</ecNumber>
    </alternativeName>
</protein>
<comment type="caution">
    <text evidence="9">The sequence shown here is derived from an EMBL/GenBank/DDBJ whole genome shotgun (WGS) entry which is preliminary data.</text>
</comment>
<keyword evidence="2 8" id="KW-0808">Transferase</keyword>
<dbReference type="Pfam" id="PF02696">
    <property type="entry name" value="SelO"/>
    <property type="match status" value="1"/>
</dbReference>
<dbReference type="RefSeq" id="WP_106206652.1">
    <property type="nucleotide sequence ID" value="NZ_PVTD01000009.1"/>
</dbReference>